<reference evidence="1" key="2">
    <citation type="submission" date="2020-11" db="EMBL/GenBank/DDBJ databases">
        <authorList>
            <person name="McCartney M.A."/>
            <person name="Auch B."/>
            <person name="Kono T."/>
            <person name="Mallez S."/>
            <person name="Becker A."/>
            <person name="Gohl D.M."/>
            <person name="Silverstein K.A.T."/>
            <person name="Koren S."/>
            <person name="Bechman K.B."/>
            <person name="Herman A."/>
            <person name="Abrahante J.E."/>
            <person name="Garbe J."/>
        </authorList>
    </citation>
    <scope>NUCLEOTIDE SEQUENCE</scope>
    <source>
        <strain evidence="1">Duluth1</strain>
        <tissue evidence="1">Whole animal</tissue>
    </source>
</reference>
<dbReference type="AlphaFoldDB" id="A0A9D4DV75"/>
<evidence type="ECO:0000313" key="2">
    <source>
        <dbReference type="Proteomes" id="UP000828390"/>
    </source>
</evidence>
<dbReference type="EMBL" id="JAIWYP010000010">
    <property type="protein sequence ID" value="KAH3755371.1"/>
    <property type="molecule type" value="Genomic_DNA"/>
</dbReference>
<comment type="caution">
    <text evidence="1">The sequence shown here is derived from an EMBL/GenBank/DDBJ whole genome shotgun (WGS) entry which is preliminary data.</text>
</comment>
<protein>
    <submittedName>
        <fullName evidence="1">Uncharacterized protein</fullName>
    </submittedName>
</protein>
<organism evidence="1 2">
    <name type="scientific">Dreissena polymorpha</name>
    <name type="common">Zebra mussel</name>
    <name type="synonym">Mytilus polymorpha</name>
    <dbReference type="NCBI Taxonomy" id="45954"/>
    <lineage>
        <taxon>Eukaryota</taxon>
        <taxon>Metazoa</taxon>
        <taxon>Spiralia</taxon>
        <taxon>Lophotrochozoa</taxon>
        <taxon>Mollusca</taxon>
        <taxon>Bivalvia</taxon>
        <taxon>Autobranchia</taxon>
        <taxon>Heteroconchia</taxon>
        <taxon>Euheterodonta</taxon>
        <taxon>Imparidentia</taxon>
        <taxon>Neoheterodontei</taxon>
        <taxon>Myida</taxon>
        <taxon>Dreissenoidea</taxon>
        <taxon>Dreissenidae</taxon>
        <taxon>Dreissena</taxon>
    </lineage>
</organism>
<proteinExistence type="predicted"/>
<name>A0A9D4DV75_DREPO</name>
<reference evidence="1" key="1">
    <citation type="journal article" date="2019" name="bioRxiv">
        <title>The Genome of the Zebra Mussel, Dreissena polymorpha: A Resource for Invasive Species Research.</title>
        <authorList>
            <person name="McCartney M.A."/>
            <person name="Auch B."/>
            <person name="Kono T."/>
            <person name="Mallez S."/>
            <person name="Zhang Y."/>
            <person name="Obille A."/>
            <person name="Becker A."/>
            <person name="Abrahante J.E."/>
            <person name="Garbe J."/>
            <person name="Badalamenti J.P."/>
            <person name="Herman A."/>
            <person name="Mangelson H."/>
            <person name="Liachko I."/>
            <person name="Sullivan S."/>
            <person name="Sone E.D."/>
            <person name="Koren S."/>
            <person name="Silverstein K.A.T."/>
            <person name="Beckman K.B."/>
            <person name="Gohl D.M."/>
        </authorList>
    </citation>
    <scope>NUCLEOTIDE SEQUENCE</scope>
    <source>
        <strain evidence="1">Duluth1</strain>
        <tissue evidence="1">Whole animal</tissue>
    </source>
</reference>
<sequence>MDLDMKNMCCTFNLLISYYVQPPPPPLQLAVPPPHQHPPPPPLPLQKNLQITIFVLVYNQIFN</sequence>
<dbReference type="Proteomes" id="UP000828390">
    <property type="component" value="Unassembled WGS sequence"/>
</dbReference>
<keyword evidence="2" id="KW-1185">Reference proteome</keyword>
<gene>
    <name evidence="1" type="ORF">DPMN_190065</name>
</gene>
<evidence type="ECO:0000313" key="1">
    <source>
        <dbReference type="EMBL" id="KAH3755371.1"/>
    </source>
</evidence>
<accession>A0A9D4DV75</accession>